<evidence type="ECO:0000256" key="4">
    <source>
        <dbReference type="ARBA" id="ARBA00006796"/>
    </source>
</evidence>
<dbReference type="GO" id="GO:0051539">
    <property type="term" value="F:4 iron, 4 sulfur cluster binding"/>
    <property type="evidence" value="ECO:0007669"/>
    <property type="project" value="UniProtKB-UniRule"/>
</dbReference>
<evidence type="ECO:0000313" key="22">
    <source>
        <dbReference type="EMBL" id="KAH8987597.1"/>
    </source>
</evidence>
<keyword evidence="11 19" id="KW-0249">Electron transport</keyword>
<dbReference type="GO" id="GO:0004174">
    <property type="term" value="F:electron-transferring-flavoprotein dehydrogenase activity"/>
    <property type="evidence" value="ECO:0007669"/>
    <property type="project" value="UniProtKB-UniRule"/>
</dbReference>
<gene>
    <name evidence="22" type="ORF">EDB92DRAFT_2054743</name>
</gene>
<dbReference type="Pfam" id="PF05187">
    <property type="entry name" value="Fer4_ETF_QO"/>
    <property type="match status" value="1"/>
</dbReference>
<name>A0AAD4LBB5_9AGAM</name>
<keyword evidence="12 19" id="KW-0560">Oxidoreductase</keyword>
<keyword evidence="23" id="KW-1185">Reference proteome</keyword>
<dbReference type="GO" id="GO:0046872">
    <property type="term" value="F:metal ion binding"/>
    <property type="evidence" value="ECO:0007669"/>
    <property type="project" value="UniProtKB-KW"/>
</dbReference>
<comment type="subcellular location">
    <subcellularLocation>
        <location evidence="3">Mitochondrion inner membrane</location>
    </subcellularLocation>
</comment>
<comment type="catalytic activity">
    <reaction evidence="18 19">
        <text>a ubiquinone + reduced [electron-transfer flavoprotein] = a ubiquinol + oxidized [electron-transfer flavoprotein] + H(+)</text>
        <dbReference type="Rhea" id="RHEA:24052"/>
        <dbReference type="Rhea" id="RHEA-COMP:9565"/>
        <dbReference type="Rhea" id="RHEA-COMP:9566"/>
        <dbReference type="Rhea" id="RHEA-COMP:10685"/>
        <dbReference type="Rhea" id="RHEA-COMP:10686"/>
        <dbReference type="ChEBI" id="CHEBI:15378"/>
        <dbReference type="ChEBI" id="CHEBI:16389"/>
        <dbReference type="ChEBI" id="CHEBI:17976"/>
        <dbReference type="ChEBI" id="CHEBI:57692"/>
        <dbReference type="ChEBI" id="CHEBI:58307"/>
        <dbReference type="EC" id="1.5.5.1"/>
    </reaction>
</comment>
<evidence type="ECO:0000256" key="11">
    <source>
        <dbReference type="ARBA" id="ARBA00022982"/>
    </source>
</evidence>
<evidence type="ECO:0000256" key="10">
    <source>
        <dbReference type="ARBA" id="ARBA00022946"/>
    </source>
</evidence>
<dbReference type="EMBL" id="JAKELL010000046">
    <property type="protein sequence ID" value="KAH8987597.1"/>
    <property type="molecule type" value="Genomic_DNA"/>
</dbReference>
<keyword evidence="7 19" id="KW-0479">Metal-binding</keyword>
<accession>A0AAD4LBB5</accession>
<evidence type="ECO:0000256" key="7">
    <source>
        <dbReference type="ARBA" id="ARBA00022723"/>
    </source>
</evidence>
<evidence type="ECO:0000256" key="19">
    <source>
        <dbReference type="RuleBase" id="RU366068"/>
    </source>
</evidence>
<keyword evidence="13 19" id="KW-0408">Iron</keyword>
<evidence type="ECO:0000256" key="18">
    <source>
        <dbReference type="ARBA" id="ARBA00052682"/>
    </source>
</evidence>
<evidence type="ECO:0000256" key="9">
    <source>
        <dbReference type="ARBA" id="ARBA00022827"/>
    </source>
</evidence>
<keyword evidence="9 19" id="KW-0274">FAD</keyword>
<dbReference type="Gene3D" id="3.30.9.90">
    <property type="match status" value="2"/>
</dbReference>
<dbReference type="InterPro" id="IPR007859">
    <property type="entry name" value="ETF-QO/FixX_C"/>
</dbReference>
<evidence type="ECO:0000256" key="20">
    <source>
        <dbReference type="SAM" id="MobiDB-lite"/>
    </source>
</evidence>
<evidence type="ECO:0000256" key="3">
    <source>
        <dbReference type="ARBA" id="ARBA00004273"/>
    </source>
</evidence>
<keyword evidence="17" id="KW-0472">Membrane</keyword>
<dbReference type="InterPro" id="IPR036188">
    <property type="entry name" value="FAD/NAD-bd_sf"/>
</dbReference>
<feature type="domain" description="4Fe-4S ferredoxin-type" evidence="21">
    <location>
        <begin position="557"/>
        <end position="586"/>
    </location>
</feature>
<dbReference type="Gene3D" id="3.50.50.60">
    <property type="entry name" value="FAD/NAD(P)-binding domain"/>
    <property type="match status" value="1"/>
</dbReference>
<evidence type="ECO:0000256" key="12">
    <source>
        <dbReference type="ARBA" id="ARBA00023002"/>
    </source>
</evidence>
<evidence type="ECO:0000256" key="15">
    <source>
        <dbReference type="ARBA" id="ARBA00023075"/>
    </source>
</evidence>
<dbReference type="PANTHER" id="PTHR10617">
    <property type="entry name" value="ELECTRON TRANSFER FLAVOPROTEIN-UBIQUINONE OXIDOREDUCTASE"/>
    <property type="match status" value="1"/>
</dbReference>
<evidence type="ECO:0000256" key="5">
    <source>
        <dbReference type="ARBA" id="ARBA00022448"/>
    </source>
</evidence>
<comment type="function">
    <text evidence="2 19">Accepts electrons from ETF and reduces ubiquinone.</text>
</comment>
<dbReference type="InterPro" id="IPR040156">
    <property type="entry name" value="ETF-QO"/>
</dbReference>
<keyword evidence="14 19" id="KW-0411">Iron-sulfur</keyword>
<evidence type="ECO:0000256" key="16">
    <source>
        <dbReference type="ARBA" id="ARBA00023128"/>
    </source>
</evidence>
<dbReference type="FunFam" id="3.30.70.20:FF:000015">
    <property type="entry name" value="Electron transfer flavoprotein-ubiquinone oxidoreductase"/>
    <property type="match status" value="1"/>
</dbReference>
<organism evidence="22 23">
    <name type="scientific">Lactarius akahatsu</name>
    <dbReference type="NCBI Taxonomy" id="416441"/>
    <lineage>
        <taxon>Eukaryota</taxon>
        <taxon>Fungi</taxon>
        <taxon>Dikarya</taxon>
        <taxon>Basidiomycota</taxon>
        <taxon>Agaricomycotina</taxon>
        <taxon>Agaricomycetes</taxon>
        <taxon>Russulales</taxon>
        <taxon>Russulaceae</taxon>
        <taxon>Lactarius</taxon>
    </lineage>
</organism>
<dbReference type="Gene3D" id="3.30.70.20">
    <property type="match status" value="1"/>
</dbReference>
<evidence type="ECO:0000256" key="14">
    <source>
        <dbReference type="ARBA" id="ARBA00023014"/>
    </source>
</evidence>
<dbReference type="GO" id="GO:0005743">
    <property type="term" value="C:mitochondrial inner membrane"/>
    <property type="evidence" value="ECO:0007669"/>
    <property type="project" value="UniProtKB-SubCell"/>
</dbReference>
<dbReference type="EC" id="1.5.5.1" evidence="19"/>
<dbReference type="PROSITE" id="PS51379">
    <property type="entry name" value="4FE4S_FER_2"/>
    <property type="match status" value="1"/>
</dbReference>
<evidence type="ECO:0000259" key="21">
    <source>
        <dbReference type="PROSITE" id="PS51379"/>
    </source>
</evidence>
<keyword evidence="16" id="KW-0496">Mitochondrion</keyword>
<evidence type="ECO:0000313" key="23">
    <source>
        <dbReference type="Proteomes" id="UP001201163"/>
    </source>
</evidence>
<evidence type="ECO:0000256" key="2">
    <source>
        <dbReference type="ARBA" id="ARBA00002819"/>
    </source>
</evidence>
<dbReference type="PANTHER" id="PTHR10617:SF107">
    <property type="entry name" value="ELECTRON TRANSFER FLAVOPROTEIN-UBIQUINONE OXIDOREDUCTASE, MITOCHONDRIAL"/>
    <property type="match status" value="1"/>
</dbReference>
<protein>
    <recommendedName>
        <fullName evidence="19">Electron transfer flavoprotein-ubiquinone oxidoreductase</fullName>
        <shortName evidence="19">ETF-QO</shortName>
        <ecNumber evidence="19">1.5.5.1</ecNumber>
    </recommendedName>
</protein>
<keyword evidence="10" id="KW-0809">Transit peptide</keyword>
<comment type="similarity">
    <text evidence="4">Belongs to the ETF-QO/FixC family.</text>
</comment>
<dbReference type="SUPFAM" id="SSF54862">
    <property type="entry name" value="4Fe-4S ferredoxins"/>
    <property type="match status" value="1"/>
</dbReference>
<keyword evidence="5 19" id="KW-0813">Transport</keyword>
<dbReference type="SUPFAM" id="SSF54373">
    <property type="entry name" value="FAD-linked reductases, C-terminal domain"/>
    <property type="match status" value="1"/>
</dbReference>
<feature type="region of interest" description="Disordered" evidence="20">
    <location>
        <begin position="449"/>
        <end position="473"/>
    </location>
</feature>
<sequence>MAVGDSVRPRSFTSARGTRTRSAVSGVPVTFTSVARDFAIASTRSVLTRVSTRAIQSSARRRNENIDPNSIERVSDDVDVCIVGGGPAGLSAAIRLKQLEQESGKEVRVVVIEKGSEIGAHILSGAVIEPRALNELIPNWRDKDDHPLTQPASSSSMRFFTPRYSFPIPHPPQMGNKGNYIVSLSQFADGHAVAGVRLNDVGIDRKGRAKDTFEPGMEFRAKVTLLAEGARGSLTKTAIRRFKLQRDSDPQTYGFGVKEVWQVDPKQYRPGEVIHTMGWPLDKHTYGGGWVYHMADGLVSLGLVVGLDYANPYLSPYRELQRMKHHSYFAKLLSGDSTRVAYGARTLNEGGLQSVPKLHFPGGTHNAMKTGMLAAEAAFDAITADNSTSIDMSAYEKAFRESWVYSDLHEVRNLRPSFNTPLGIYGGIAYSGIDTLLLKGRTPWTFRNSSRTTDAAHTRKASQCTPIEYPPPQPPLSTDLMTALALTGTNHAEDQPAHLRVRTEEDGPAETSERRGEHVRVNVQEYAGLLGRACPAGVYEYVEDEGGSSGVEGWGGKKLVINAQNCIHCKLCDVKVPTQDIQWTVPEGGGGPKYRLVASPKGDEVGVQRSSDGVSAKQSVPRHKALLAVPLSQIVESQRLARQSPRWKAERRYTR</sequence>
<keyword evidence="15 19" id="KW-0830">Ubiquinone</keyword>
<keyword evidence="6 19" id="KW-0285">Flavoprotein</keyword>
<evidence type="ECO:0000256" key="8">
    <source>
        <dbReference type="ARBA" id="ARBA00022792"/>
    </source>
</evidence>
<dbReference type="SUPFAM" id="SSF51905">
    <property type="entry name" value="FAD/NAD(P)-binding domain"/>
    <property type="match status" value="1"/>
</dbReference>
<reference evidence="22" key="1">
    <citation type="submission" date="2022-01" db="EMBL/GenBank/DDBJ databases">
        <title>Comparative genomics reveals a dynamic genome evolution in the ectomycorrhizal milk-cap (Lactarius) mushrooms.</title>
        <authorList>
            <consortium name="DOE Joint Genome Institute"/>
            <person name="Lebreton A."/>
            <person name="Tang N."/>
            <person name="Kuo A."/>
            <person name="LaButti K."/>
            <person name="Drula E."/>
            <person name="Barry K."/>
            <person name="Clum A."/>
            <person name="Lipzen A."/>
            <person name="Mousain D."/>
            <person name="Ng V."/>
            <person name="Wang R."/>
            <person name="Wang X."/>
            <person name="Dai Y."/>
            <person name="Henrissat B."/>
            <person name="Grigoriev I.V."/>
            <person name="Guerin-Laguette A."/>
            <person name="Yu F."/>
            <person name="Martin F.M."/>
        </authorList>
    </citation>
    <scope>NUCLEOTIDE SEQUENCE</scope>
    <source>
        <strain evidence="22">QP</strain>
    </source>
</reference>
<dbReference type="PRINTS" id="PR00411">
    <property type="entry name" value="PNDRDTASEI"/>
</dbReference>
<comment type="caution">
    <text evidence="22">The sequence shown here is derived from an EMBL/GenBank/DDBJ whole genome shotgun (WGS) entry which is preliminary data.</text>
</comment>
<comment type="cofactor">
    <cofactor evidence="19">
        <name>[4Fe-4S] cluster</name>
        <dbReference type="ChEBI" id="CHEBI:49883"/>
    </cofactor>
    <text evidence="19">Binds 1 [4Fe-4S] cluster.</text>
</comment>
<dbReference type="InterPro" id="IPR049398">
    <property type="entry name" value="ETF-QO/FixC_UQ-bd"/>
</dbReference>
<evidence type="ECO:0000256" key="17">
    <source>
        <dbReference type="ARBA" id="ARBA00023136"/>
    </source>
</evidence>
<dbReference type="InterPro" id="IPR017896">
    <property type="entry name" value="4Fe4S_Fe-S-bd"/>
</dbReference>
<dbReference type="Pfam" id="PF21162">
    <property type="entry name" value="ETFQO_UQ-bd"/>
    <property type="match status" value="1"/>
</dbReference>
<evidence type="ECO:0000256" key="6">
    <source>
        <dbReference type="ARBA" id="ARBA00022630"/>
    </source>
</evidence>
<dbReference type="AlphaFoldDB" id="A0AAD4LBB5"/>
<keyword evidence="8" id="KW-0999">Mitochondrion inner membrane</keyword>
<evidence type="ECO:0000256" key="13">
    <source>
        <dbReference type="ARBA" id="ARBA00023004"/>
    </source>
</evidence>
<dbReference type="Pfam" id="PF13450">
    <property type="entry name" value="NAD_binding_8"/>
    <property type="match status" value="1"/>
</dbReference>
<comment type="cofactor">
    <cofactor evidence="1 19">
        <name>FAD</name>
        <dbReference type="ChEBI" id="CHEBI:57692"/>
    </cofactor>
</comment>
<dbReference type="Proteomes" id="UP001201163">
    <property type="component" value="Unassembled WGS sequence"/>
</dbReference>
<evidence type="ECO:0000256" key="1">
    <source>
        <dbReference type="ARBA" id="ARBA00001974"/>
    </source>
</evidence>
<proteinExistence type="inferred from homology"/>
<feature type="compositionally biased region" description="Polar residues" evidence="20">
    <location>
        <begin position="449"/>
        <end position="465"/>
    </location>
</feature>